<proteinExistence type="predicted"/>
<dbReference type="Pfam" id="PF03732">
    <property type="entry name" value="Retrotrans_gag"/>
    <property type="match status" value="1"/>
</dbReference>
<comment type="caution">
    <text evidence="2">The sequence shown here is derived from an EMBL/GenBank/DDBJ whole genome shotgun (WGS) entry which is preliminary data.</text>
</comment>
<dbReference type="PANTHER" id="PTHR33223">
    <property type="entry name" value="CCHC-TYPE DOMAIN-CONTAINING PROTEIN"/>
    <property type="match status" value="1"/>
</dbReference>
<dbReference type="EMBL" id="QJKJ01004278">
    <property type="protein sequence ID" value="RDX94811.1"/>
    <property type="molecule type" value="Genomic_DNA"/>
</dbReference>
<name>A0A371GW89_MUCPR</name>
<protein>
    <recommendedName>
        <fullName evidence="1">Retrotransposon gag domain-containing protein</fullName>
    </recommendedName>
</protein>
<evidence type="ECO:0000313" key="3">
    <source>
        <dbReference type="Proteomes" id="UP000257109"/>
    </source>
</evidence>
<dbReference type="InterPro" id="IPR005162">
    <property type="entry name" value="Retrotrans_gag_dom"/>
</dbReference>
<keyword evidence="3" id="KW-1185">Reference proteome</keyword>
<dbReference type="PANTHER" id="PTHR33223:SF3">
    <property type="match status" value="1"/>
</dbReference>
<evidence type="ECO:0000313" key="2">
    <source>
        <dbReference type="EMBL" id="RDX94811.1"/>
    </source>
</evidence>
<feature type="domain" description="Retrotransposon gag" evidence="1">
    <location>
        <begin position="1"/>
        <end position="55"/>
    </location>
</feature>
<evidence type="ECO:0000259" key="1">
    <source>
        <dbReference type="Pfam" id="PF03732"/>
    </source>
</evidence>
<feature type="non-terminal residue" evidence="2">
    <location>
        <position position="1"/>
    </location>
</feature>
<reference evidence="2" key="1">
    <citation type="submission" date="2018-05" db="EMBL/GenBank/DDBJ databases">
        <title>Draft genome of Mucuna pruriens seed.</title>
        <authorList>
            <person name="Nnadi N.E."/>
            <person name="Vos R."/>
            <person name="Hasami M.H."/>
            <person name="Devisetty U.K."/>
            <person name="Aguiy J.C."/>
        </authorList>
    </citation>
    <scope>NUCLEOTIDE SEQUENCE [LARGE SCALE GENOMIC DNA]</scope>
    <source>
        <strain evidence="2">JCA_2017</strain>
    </source>
</reference>
<dbReference type="OrthoDB" id="1305902at2759"/>
<organism evidence="2 3">
    <name type="scientific">Mucuna pruriens</name>
    <name type="common">Velvet bean</name>
    <name type="synonym">Dolichos pruriens</name>
    <dbReference type="NCBI Taxonomy" id="157652"/>
    <lineage>
        <taxon>Eukaryota</taxon>
        <taxon>Viridiplantae</taxon>
        <taxon>Streptophyta</taxon>
        <taxon>Embryophyta</taxon>
        <taxon>Tracheophyta</taxon>
        <taxon>Spermatophyta</taxon>
        <taxon>Magnoliopsida</taxon>
        <taxon>eudicotyledons</taxon>
        <taxon>Gunneridae</taxon>
        <taxon>Pentapetalae</taxon>
        <taxon>rosids</taxon>
        <taxon>fabids</taxon>
        <taxon>Fabales</taxon>
        <taxon>Fabaceae</taxon>
        <taxon>Papilionoideae</taxon>
        <taxon>50 kb inversion clade</taxon>
        <taxon>NPAAA clade</taxon>
        <taxon>indigoferoid/millettioid clade</taxon>
        <taxon>Phaseoleae</taxon>
        <taxon>Mucuna</taxon>
    </lineage>
</organism>
<accession>A0A371GW89</accession>
<sequence length="241" mass="27840">MKRMFLEKFFLASRTTTIRKEICGIRQQSGETLHEYWERFNKLYATYPHHQISLSMIDRSMIDTVSGGALMDKTPIVARHLISNMTSNTQQFGIREPSQSRMVNEIGTASNLRLENQLSELTSLMRQLVVGQHQPNMASKVCGICTSMEHPTDLCPTLQETDMGSNHIRTGHLIISSMEDNHFGQDRIEGLIQRRDLDLHRMYLRDQQVTNSQVRNIKHHLSNSSSNKECYLKAILHLWRT</sequence>
<dbReference type="AlphaFoldDB" id="A0A371GW89"/>
<dbReference type="Proteomes" id="UP000257109">
    <property type="component" value="Unassembled WGS sequence"/>
</dbReference>
<gene>
    <name evidence="2" type="ORF">CR513_22775</name>
</gene>